<evidence type="ECO:0000313" key="2">
    <source>
        <dbReference type="Proteomes" id="UP000199323"/>
    </source>
</evidence>
<evidence type="ECO:0008006" key="3">
    <source>
        <dbReference type="Google" id="ProtNLM"/>
    </source>
</evidence>
<dbReference type="Proteomes" id="UP000199323">
    <property type="component" value="Unassembled WGS sequence"/>
</dbReference>
<sequence>MSRLEWALSRVKVEAATEQTAKDAAKLLKAAGPHGHKAAINATVAEAALRQPPPVAVLTSDINDMTRLCGQQVGLIGR</sequence>
<proteinExistence type="predicted"/>
<accession>A0A1I1Z5R2</accession>
<keyword evidence="2" id="KW-1185">Reference proteome</keyword>
<reference evidence="1 2" key="1">
    <citation type="submission" date="2016-10" db="EMBL/GenBank/DDBJ databases">
        <authorList>
            <person name="de Groot N.N."/>
        </authorList>
    </citation>
    <scope>NUCLEOTIDE SEQUENCE [LARGE SCALE GENOMIC DNA]</scope>
    <source>
        <strain evidence="1 2">CGMCC 4.3510</strain>
    </source>
</reference>
<organism evidence="1 2">
    <name type="scientific">Actinacidiphila alni</name>
    <dbReference type="NCBI Taxonomy" id="380248"/>
    <lineage>
        <taxon>Bacteria</taxon>
        <taxon>Bacillati</taxon>
        <taxon>Actinomycetota</taxon>
        <taxon>Actinomycetes</taxon>
        <taxon>Kitasatosporales</taxon>
        <taxon>Streptomycetaceae</taxon>
        <taxon>Actinacidiphila</taxon>
    </lineage>
</organism>
<name>A0A1I1Z5R2_9ACTN</name>
<dbReference type="AlphaFoldDB" id="A0A1I1Z5R2"/>
<protein>
    <recommendedName>
        <fullName evidence="3">PIN domain-containing protein</fullName>
    </recommendedName>
</protein>
<dbReference type="EMBL" id="FONG01000002">
    <property type="protein sequence ID" value="SFE27017.1"/>
    <property type="molecule type" value="Genomic_DNA"/>
</dbReference>
<evidence type="ECO:0000313" key="1">
    <source>
        <dbReference type="EMBL" id="SFE27017.1"/>
    </source>
</evidence>
<gene>
    <name evidence="1" type="ORF">SAMN05216251_102328</name>
</gene>